<proteinExistence type="predicted"/>
<dbReference type="Gene3D" id="1.20.1250.20">
    <property type="entry name" value="MFS general substrate transporter like domains"/>
    <property type="match status" value="1"/>
</dbReference>
<sequence length="99" mass="11164">MVMDLVLPYIYNTDAGDLGAKTRFLYAELCAVTATTTWFLMPEMKGRTTMEIQVAEESFQGPAVFQHQQKSASASQMFFYLVRGFMYKDISGKSLISVL</sequence>
<dbReference type="AlphaFoldDB" id="A0A1L9SQI7"/>
<dbReference type="InterPro" id="IPR036259">
    <property type="entry name" value="MFS_trans_sf"/>
</dbReference>
<dbReference type="GeneID" id="34611283"/>
<evidence type="ECO:0008006" key="3">
    <source>
        <dbReference type="Google" id="ProtNLM"/>
    </source>
</evidence>
<dbReference type="EMBL" id="KV878338">
    <property type="protein sequence ID" value="OJJ49492.1"/>
    <property type="molecule type" value="Genomic_DNA"/>
</dbReference>
<name>A0A1L9SQI7_9EURO</name>
<reference evidence="2" key="1">
    <citation type="journal article" date="2017" name="Genome Biol.">
        <title>Comparative genomics reveals high biological diversity and specific adaptations in the industrially and medically important fungal genus Aspergillus.</title>
        <authorList>
            <person name="de Vries R.P."/>
            <person name="Riley R."/>
            <person name="Wiebenga A."/>
            <person name="Aguilar-Osorio G."/>
            <person name="Amillis S."/>
            <person name="Uchima C.A."/>
            <person name="Anderluh G."/>
            <person name="Asadollahi M."/>
            <person name="Askin M."/>
            <person name="Barry K."/>
            <person name="Battaglia E."/>
            <person name="Bayram O."/>
            <person name="Benocci T."/>
            <person name="Braus-Stromeyer S.A."/>
            <person name="Caldana C."/>
            <person name="Canovas D."/>
            <person name="Cerqueira G.C."/>
            <person name="Chen F."/>
            <person name="Chen W."/>
            <person name="Choi C."/>
            <person name="Clum A."/>
            <person name="Dos Santos R.A."/>
            <person name="Damasio A.R."/>
            <person name="Diallinas G."/>
            <person name="Emri T."/>
            <person name="Fekete E."/>
            <person name="Flipphi M."/>
            <person name="Freyberg S."/>
            <person name="Gallo A."/>
            <person name="Gournas C."/>
            <person name="Habgood R."/>
            <person name="Hainaut M."/>
            <person name="Harispe M.L."/>
            <person name="Henrissat B."/>
            <person name="Hilden K.S."/>
            <person name="Hope R."/>
            <person name="Hossain A."/>
            <person name="Karabika E."/>
            <person name="Karaffa L."/>
            <person name="Karanyi Z."/>
            <person name="Krasevec N."/>
            <person name="Kuo A."/>
            <person name="Kusch H."/>
            <person name="LaButti K."/>
            <person name="Lagendijk E.L."/>
            <person name="Lapidus A."/>
            <person name="Levasseur A."/>
            <person name="Lindquist E."/>
            <person name="Lipzen A."/>
            <person name="Logrieco A.F."/>
            <person name="MacCabe A."/>
            <person name="Maekelae M.R."/>
            <person name="Malavazi I."/>
            <person name="Melin P."/>
            <person name="Meyer V."/>
            <person name="Mielnichuk N."/>
            <person name="Miskei M."/>
            <person name="Molnar A.P."/>
            <person name="Mule G."/>
            <person name="Ngan C.Y."/>
            <person name="Orejas M."/>
            <person name="Orosz E."/>
            <person name="Ouedraogo J.P."/>
            <person name="Overkamp K.M."/>
            <person name="Park H.-S."/>
            <person name="Perrone G."/>
            <person name="Piumi F."/>
            <person name="Punt P.J."/>
            <person name="Ram A.F."/>
            <person name="Ramon A."/>
            <person name="Rauscher S."/>
            <person name="Record E."/>
            <person name="Riano-Pachon D.M."/>
            <person name="Robert V."/>
            <person name="Roehrig J."/>
            <person name="Ruller R."/>
            <person name="Salamov A."/>
            <person name="Salih N.S."/>
            <person name="Samson R.A."/>
            <person name="Sandor E."/>
            <person name="Sanguinetti M."/>
            <person name="Schuetze T."/>
            <person name="Sepcic K."/>
            <person name="Shelest E."/>
            <person name="Sherlock G."/>
            <person name="Sophianopoulou V."/>
            <person name="Squina F.M."/>
            <person name="Sun H."/>
            <person name="Susca A."/>
            <person name="Todd R.B."/>
            <person name="Tsang A."/>
            <person name="Unkles S.E."/>
            <person name="van de Wiele N."/>
            <person name="van Rossen-Uffink D."/>
            <person name="Oliveira J.V."/>
            <person name="Vesth T.C."/>
            <person name="Visser J."/>
            <person name="Yu J.-H."/>
            <person name="Zhou M."/>
            <person name="Andersen M.R."/>
            <person name="Archer D.B."/>
            <person name="Baker S.E."/>
            <person name="Benoit I."/>
            <person name="Brakhage A.A."/>
            <person name="Braus G.H."/>
            <person name="Fischer R."/>
            <person name="Frisvad J.C."/>
            <person name="Goldman G.H."/>
            <person name="Houbraken J."/>
            <person name="Oakley B."/>
            <person name="Pocsi I."/>
            <person name="Scazzocchio C."/>
            <person name="Seiboth B."/>
            <person name="vanKuyk P.A."/>
            <person name="Wortman J."/>
            <person name="Dyer P.S."/>
            <person name="Grigoriev I.V."/>
        </authorList>
    </citation>
    <scope>NUCLEOTIDE SEQUENCE [LARGE SCALE GENOMIC DNA]</scope>
    <source>
        <strain evidence="2">CBS 506.65</strain>
    </source>
</reference>
<keyword evidence="2" id="KW-1185">Reference proteome</keyword>
<organism evidence="1 2">
    <name type="scientific">Penicilliopsis zonata CBS 506.65</name>
    <dbReference type="NCBI Taxonomy" id="1073090"/>
    <lineage>
        <taxon>Eukaryota</taxon>
        <taxon>Fungi</taxon>
        <taxon>Dikarya</taxon>
        <taxon>Ascomycota</taxon>
        <taxon>Pezizomycotina</taxon>
        <taxon>Eurotiomycetes</taxon>
        <taxon>Eurotiomycetidae</taxon>
        <taxon>Eurotiales</taxon>
        <taxon>Aspergillaceae</taxon>
        <taxon>Penicilliopsis</taxon>
    </lineage>
</organism>
<evidence type="ECO:0000313" key="1">
    <source>
        <dbReference type="EMBL" id="OJJ49492.1"/>
    </source>
</evidence>
<gene>
    <name evidence="1" type="ORF">ASPZODRAFT_14208</name>
</gene>
<dbReference type="VEuPathDB" id="FungiDB:ASPZODRAFT_14208"/>
<dbReference type="Proteomes" id="UP000184188">
    <property type="component" value="Unassembled WGS sequence"/>
</dbReference>
<dbReference type="OrthoDB" id="6612291at2759"/>
<dbReference type="RefSeq" id="XP_022584002.1">
    <property type="nucleotide sequence ID" value="XM_022724818.1"/>
</dbReference>
<protein>
    <recommendedName>
        <fullName evidence="3">Major facilitator superfamily (MFS) profile domain-containing protein</fullName>
    </recommendedName>
</protein>
<evidence type="ECO:0000313" key="2">
    <source>
        <dbReference type="Proteomes" id="UP000184188"/>
    </source>
</evidence>
<accession>A0A1L9SQI7</accession>